<dbReference type="AlphaFoldDB" id="A0A699IQM0"/>
<dbReference type="GO" id="GO:0043531">
    <property type="term" value="F:ADP binding"/>
    <property type="evidence" value="ECO:0007669"/>
    <property type="project" value="InterPro"/>
</dbReference>
<dbReference type="SUPFAM" id="SSF52540">
    <property type="entry name" value="P-loop containing nucleoside triphosphate hydrolases"/>
    <property type="match status" value="1"/>
</dbReference>
<reference evidence="4" key="1">
    <citation type="journal article" date="2019" name="Sci. Rep.">
        <title>Draft genome of Tanacetum cinerariifolium, the natural source of mosquito coil.</title>
        <authorList>
            <person name="Yamashiro T."/>
            <person name="Shiraishi A."/>
            <person name="Satake H."/>
            <person name="Nakayama K."/>
        </authorList>
    </citation>
    <scope>NUCLEOTIDE SEQUENCE</scope>
</reference>
<evidence type="ECO:0000259" key="3">
    <source>
        <dbReference type="Pfam" id="PF00931"/>
    </source>
</evidence>
<evidence type="ECO:0000256" key="2">
    <source>
        <dbReference type="ARBA" id="ARBA00022821"/>
    </source>
</evidence>
<dbReference type="InterPro" id="IPR027417">
    <property type="entry name" value="P-loop_NTPase"/>
</dbReference>
<dbReference type="Pfam" id="PF00931">
    <property type="entry name" value="NB-ARC"/>
    <property type="match status" value="1"/>
</dbReference>
<dbReference type="PANTHER" id="PTHR36766:SF61">
    <property type="entry name" value="NB-ARC DOMAIN DISEASE RESISTANCE PROTEIN"/>
    <property type="match status" value="1"/>
</dbReference>
<accession>A0A699IQM0</accession>
<keyword evidence="1" id="KW-0433">Leucine-rich repeat</keyword>
<dbReference type="Gene3D" id="3.40.50.300">
    <property type="entry name" value="P-loop containing nucleotide triphosphate hydrolases"/>
    <property type="match status" value="1"/>
</dbReference>
<dbReference type="EMBL" id="BKCJ010301349">
    <property type="protein sequence ID" value="GEZ61907.1"/>
    <property type="molecule type" value="Genomic_DNA"/>
</dbReference>
<comment type="caution">
    <text evidence="4">The sequence shown here is derived from an EMBL/GenBank/DDBJ whole genome shotgun (WGS) entry which is preliminary data.</text>
</comment>
<dbReference type="Gene3D" id="1.10.8.430">
    <property type="entry name" value="Helical domain of apoptotic protease-activating factors"/>
    <property type="match status" value="1"/>
</dbReference>
<feature type="domain" description="NB-ARC" evidence="3">
    <location>
        <begin position="62"/>
        <end position="228"/>
    </location>
</feature>
<evidence type="ECO:0000256" key="1">
    <source>
        <dbReference type="ARBA" id="ARBA00022614"/>
    </source>
</evidence>
<keyword evidence="2" id="KW-0611">Plant defense</keyword>
<proteinExistence type="predicted"/>
<dbReference type="PANTHER" id="PTHR36766">
    <property type="entry name" value="PLANT BROAD-SPECTRUM MILDEW RESISTANCE PROTEIN RPW8"/>
    <property type="match status" value="1"/>
</dbReference>
<dbReference type="PRINTS" id="PR00364">
    <property type="entry name" value="DISEASERSIST"/>
</dbReference>
<name>A0A699IQM0_TANCI</name>
<evidence type="ECO:0000313" key="4">
    <source>
        <dbReference type="EMBL" id="GEZ61907.1"/>
    </source>
</evidence>
<dbReference type="InterPro" id="IPR042197">
    <property type="entry name" value="Apaf_helical"/>
</dbReference>
<dbReference type="InterPro" id="IPR002182">
    <property type="entry name" value="NB-ARC"/>
</dbReference>
<organism evidence="4">
    <name type="scientific">Tanacetum cinerariifolium</name>
    <name type="common">Dalmatian daisy</name>
    <name type="synonym">Chrysanthemum cinerariifolium</name>
    <dbReference type="NCBI Taxonomy" id="118510"/>
    <lineage>
        <taxon>Eukaryota</taxon>
        <taxon>Viridiplantae</taxon>
        <taxon>Streptophyta</taxon>
        <taxon>Embryophyta</taxon>
        <taxon>Tracheophyta</taxon>
        <taxon>Spermatophyta</taxon>
        <taxon>Magnoliopsida</taxon>
        <taxon>eudicotyledons</taxon>
        <taxon>Gunneridae</taxon>
        <taxon>Pentapetalae</taxon>
        <taxon>asterids</taxon>
        <taxon>campanulids</taxon>
        <taxon>Asterales</taxon>
        <taxon>Asteraceae</taxon>
        <taxon>Asteroideae</taxon>
        <taxon>Anthemideae</taxon>
        <taxon>Anthemidinae</taxon>
        <taxon>Tanacetum</taxon>
    </lineage>
</organism>
<dbReference type="GO" id="GO:0006952">
    <property type="term" value="P:defense response"/>
    <property type="evidence" value="ECO:0007669"/>
    <property type="project" value="UniProtKB-KW"/>
</dbReference>
<feature type="non-terminal residue" evidence="4">
    <location>
        <position position="1"/>
    </location>
</feature>
<sequence length="336" mass="38104">THHRLDDINLRLQALENEKEKLGLMVKNGGLEMEHDRSEDRNRKYQTCLVDASRIVGREGDKNVCIHKLLEEPCNENFSVVPIVGLGGVGKTTLAKVLYDDKQVNDHFKLKAWVCVSDEWDSFSISKIIFQCVTPLCFLKFLNSEEVVALRDQLRDKPFLLVLDDVWSESSDDWKSLVAPFMACAPGSKIILTTRKTKLLKKLGCGKLDHLQSLSHDHGVCLFAQHALGANNFDSHTRHKAHGEDIVRKCNGLPLALIALGMLLRGKEEEVKWKEVVESEVWSVKAEGKIIPALRLSYRELLANLKQLFAYCSLFPKHYWLGYFDYILILCGASNT</sequence>
<protein>
    <submittedName>
        <fullName evidence="4">NB-ARC domains-containing protein</fullName>
    </submittedName>
</protein>
<gene>
    <name evidence="4" type="ORF">Tci_533880</name>
</gene>